<proteinExistence type="predicted"/>
<organism evidence="2 3">
    <name type="scientific">Pseudolactococcus hodotermopsidis</name>
    <dbReference type="NCBI Taxonomy" id="2709157"/>
    <lineage>
        <taxon>Bacteria</taxon>
        <taxon>Bacillati</taxon>
        <taxon>Bacillota</taxon>
        <taxon>Bacilli</taxon>
        <taxon>Lactobacillales</taxon>
        <taxon>Streptococcaceae</taxon>
        <taxon>Pseudolactococcus</taxon>
    </lineage>
</organism>
<gene>
    <name evidence="2" type="ORF">Hs30E_09340</name>
</gene>
<dbReference type="RefSeq" id="WP_172208399.1">
    <property type="nucleotide sequence ID" value="NZ_BLLI01000022.1"/>
</dbReference>
<keyword evidence="1" id="KW-0812">Transmembrane</keyword>
<comment type="caution">
    <text evidence="2">The sequence shown here is derived from an EMBL/GenBank/DDBJ whole genome shotgun (WGS) entry which is preliminary data.</text>
</comment>
<evidence type="ECO:0000313" key="3">
    <source>
        <dbReference type="Proteomes" id="UP000480303"/>
    </source>
</evidence>
<keyword evidence="1" id="KW-1133">Transmembrane helix</keyword>
<dbReference type="EMBL" id="BLLI01000022">
    <property type="protein sequence ID" value="GFH42383.1"/>
    <property type="molecule type" value="Genomic_DNA"/>
</dbReference>
<feature type="transmembrane region" description="Helical" evidence="1">
    <location>
        <begin position="137"/>
        <end position="159"/>
    </location>
</feature>
<feature type="transmembrane region" description="Helical" evidence="1">
    <location>
        <begin position="12"/>
        <end position="31"/>
    </location>
</feature>
<protein>
    <submittedName>
        <fullName evidence="2">Uncharacterized protein</fullName>
    </submittedName>
</protein>
<name>A0A6A0BCE9_9LACT</name>
<feature type="transmembrane region" description="Helical" evidence="1">
    <location>
        <begin position="47"/>
        <end position="66"/>
    </location>
</feature>
<dbReference type="Proteomes" id="UP000480303">
    <property type="component" value="Unassembled WGS sequence"/>
</dbReference>
<feature type="transmembrane region" description="Helical" evidence="1">
    <location>
        <begin position="165"/>
        <end position="190"/>
    </location>
</feature>
<evidence type="ECO:0000256" key="1">
    <source>
        <dbReference type="SAM" id="Phobius"/>
    </source>
</evidence>
<keyword evidence="1" id="KW-0472">Membrane</keyword>
<accession>A0A6A0BCE9</accession>
<keyword evidence="3" id="KW-1185">Reference proteome</keyword>
<sequence length="215" mass="24757">MIDFIKEILLNYWELVYLFLPILGFIAYRVATHNRGSFVDTPVWSKLIRRTIELACVYVGCFLFLLRCDSLLTILLFVSFIILTNVIMIYVIRRGKALKDKASKEDSHSNDPDLETDKQGSETYKQGLETENLGEHLINAIVLVLFLISVLVIFLIFFFKITESDISICLFVFLGIIFAIESAILLYQILSIFNSKNTKNNENLQIIQICKELNN</sequence>
<evidence type="ECO:0000313" key="2">
    <source>
        <dbReference type="EMBL" id="GFH42383.1"/>
    </source>
</evidence>
<dbReference type="AlphaFoldDB" id="A0A6A0BCE9"/>
<feature type="transmembrane region" description="Helical" evidence="1">
    <location>
        <begin position="72"/>
        <end position="92"/>
    </location>
</feature>
<reference evidence="2 3" key="1">
    <citation type="submission" date="2020-02" db="EMBL/GenBank/DDBJ databases">
        <title>Draft genome sequence of Lactococcus sp. Hs30E4-3.</title>
        <authorList>
            <person name="Noda S."/>
            <person name="Yuki M."/>
            <person name="Ohkuma M."/>
        </authorList>
    </citation>
    <scope>NUCLEOTIDE SEQUENCE [LARGE SCALE GENOMIC DNA]</scope>
    <source>
        <strain evidence="2 3">Hs30E4-3</strain>
    </source>
</reference>